<accession>A0A6A4FGY4</accession>
<dbReference type="EMBL" id="QXFT01000860">
    <property type="protein sequence ID" value="KAE9334340.1"/>
    <property type="molecule type" value="Genomic_DNA"/>
</dbReference>
<evidence type="ECO:0000256" key="8">
    <source>
        <dbReference type="SAM" id="MobiDB-lite"/>
    </source>
</evidence>
<gene>
    <name evidence="10" type="ORF">PR003_g13568</name>
</gene>
<comment type="caution">
    <text evidence="10">The sequence shown here is derived from an EMBL/GenBank/DDBJ whole genome shotgun (WGS) entry which is preliminary data.</text>
</comment>
<dbReference type="PANTHER" id="PTHR24559">
    <property type="entry name" value="TRANSPOSON TY3-I GAG-POL POLYPROTEIN"/>
    <property type="match status" value="1"/>
</dbReference>
<evidence type="ECO:0000313" key="10">
    <source>
        <dbReference type="EMBL" id="KAE9334340.1"/>
    </source>
</evidence>
<protein>
    <recommendedName>
        <fullName evidence="9">Reverse transcriptase domain-containing protein</fullName>
    </recommendedName>
</protein>
<keyword evidence="11" id="KW-1185">Reference proteome</keyword>
<dbReference type="Pfam" id="PF00078">
    <property type="entry name" value="RVT_1"/>
    <property type="match status" value="1"/>
</dbReference>
<dbReference type="FunFam" id="3.10.10.10:FF:000007">
    <property type="entry name" value="Retrovirus-related Pol polyprotein from transposon 17.6-like Protein"/>
    <property type="match status" value="1"/>
</dbReference>
<dbReference type="Gene3D" id="3.30.70.270">
    <property type="match status" value="1"/>
</dbReference>
<feature type="domain" description="Reverse transcriptase" evidence="9">
    <location>
        <begin position="678"/>
        <end position="801"/>
    </location>
</feature>
<proteinExistence type="predicted"/>
<dbReference type="AlphaFoldDB" id="A0A6A4FGY4"/>
<organism evidence="10 11">
    <name type="scientific">Phytophthora rubi</name>
    <dbReference type="NCBI Taxonomy" id="129364"/>
    <lineage>
        <taxon>Eukaryota</taxon>
        <taxon>Sar</taxon>
        <taxon>Stramenopiles</taxon>
        <taxon>Oomycota</taxon>
        <taxon>Peronosporomycetes</taxon>
        <taxon>Peronosporales</taxon>
        <taxon>Peronosporaceae</taxon>
        <taxon>Phytophthora</taxon>
    </lineage>
</organism>
<evidence type="ECO:0000256" key="7">
    <source>
        <dbReference type="ARBA" id="ARBA00022918"/>
    </source>
</evidence>
<dbReference type="PANTHER" id="PTHR24559:SF444">
    <property type="entry name" value="REVERSE TRANSCRIPTASE DOMAIN-CONTAINING PROTEIN"/>
    <property type="match status" value="1"/>
</dbReference>
<evidence type="ECO:0000256" key="4">
    <source>
        <dbReference type="ARBA" id="ARBA00022722"/>
    </source>
</evidence>
<dbReference type="Gene3D" id="2.40.70.10">
    <property type="entry name" value="Acid Proteases"/>
    <property type="match status" value="1"/>
</dbReference>
<evidence type="ECO:0000256" key="3">
    <source>
        <dbReference type="ARBA" id="ARBA00022695"/>
    </source>
</evidence>
<evidence type="ECO:0000313" key="11">
    <source>
        <dbReference type="Proteomes" id="UP000434957"/>
    </source>
</evidence>
<feature type="compositionally biased region" description="Basic and acidic residues" evidence="8">
    <location>
        <begin position="118"/>
        <end position="131"/>
    </location>
</feature>
<keyword evidence="6" id="KW-0378">Hydrolase</keyword>
<dbReference type="GO" id="GO:0008233">
    <property type="term" value="F:peptidase activity"/>
    <property type="evidence" value="ECO:0007669"/>
    <property type="project" value="UniProtKB-KW"/>
</dbReference>
<dbReference type="GO" id="GO:0003964">
    <property type="term" value="F:RNA-directed DNA polymerase activity"/>
    <property type="evidence" value="ECO:0007669"/>
    <property type="project" value="UniProtKB-KW"/>
</dbReference>
<evidence type="ECO:0000259" key="9">
    <source>
        <dbReference type="Pfam" id="PF00078"/>
    </source>
</evidence>
<dbReference type="SUPFAM" id="SSF50630">
    <property type="entry name" value="Acid proteases"/>
    <property type="match status" value="1"/>
</dbReference>
<keyword evidence="4" id="KW-0540">Nuclease</keyword>
<dbReference type="CDD" id="cd01647">
    <property type="entry name" value="RT_LTR"/>
    <property type="match status" value="1"/>
</dbReference>
<dbReference type="GO" id="GO:0006508">
    <property type="term" value="P:proteolysis"/>
    <property type="evidence" value="ECO:0007669"/>
    <property type="project" value="UniProtKB-KW"/>
</dbReference>
<keyword evidence="1" id="KW-0645">Protease</keyword>
<dbReference type="InterPro" id="IPR000477">
    <property type="entry name" value="RT_dom"/>
</dbReference>
<feature type="region of interest" description="Disordered" evidence="8">
    <location>
        <begin position="1"/>
        <end position="25"/>
    </location>
</feature>
<sequence>MDPQRLMQEQRTTRDGGGDVESGDVKTMAVAAHVRLEDELRAKDSERARRYAATVRPAIAALRFVRPDRRQSDHSTAAGRVATRGGGDTPKVIDVASNEEDYTGRASDEGPLEEDHEERDVRVVAAEKGETTPDGETLNEEGGAKSIDEVPSEEGDLAAADEAQTEEGDARLLDETPAEEGDVKSLDEAQTEEGGTTSPNEVQPAGCDATPLDELQTEESDVLTSRWRVVRRVARGPTLSMKNGGLSNQVLLTAWPSSQKATEVERAVAALDDERRVRRRRQAKAARAELARRQQVAQARTGHKVSAKVSLVQRTPASPMAKNPGVSGIAADDGLPTATVLVDEERVAIKLDSGARYSVAGTDWMQRGERLRKAAPVECVEGIGGFPLNVLGVWAFTMRNAYGQVVELEACIIEGCADEFLVGVDFLRQHRATMDFECNEVKYFDHDKLVIIPFRTEDDEGGAKVAAVRLVKQSRLVRSAVTPVEVMVTAPDSEEGIFVPTQRCGTVMLAATVTTAKSGKAWIPVINVHGGRTKLPAKKELGAWVPVEADMQLLKMSGDLKTNKVEEWLTMLGDCETPLGNEAEVHIGTKDPNSRRLVLKLLRAYRKVSKEAGDCPPVTALDVEHHIDTGSEKPIMLKRRRHVQSEDAIMEDNVSKMLRAGVIEEGYGAWGFPVVLVRNKDGEVRFCVDYRALNKVTKRDAYPLPRIDETLEALGGARLFTTLDLKAGYWQISVAPEDRDKTAFTTKQGLYRFVRMPFGLMKAPSTFQRMMNGVLRGLTWSTCLVYLDDIVVYTQGGIERHVVSSLPCWNGCQLPV</sequence>
<keyword evidence="7" id="KW-0695">RNA-directed DNA polymerase</keyword>
<reference evidence="10 11" key="1">
    <citation type="submission" date="2018-08" db="EMBL/GenBank/DDBJ databases">
        <title>Genomic investigation of the strawberry pathogen Phytophthora fragariae indicates pathogenicity is determined by transcriptional variation in three key races.</title>
        <authorList>
            <person name="Adams T.M."/>
            <person name="Armitage A.D."/>
            <person name="Sobczyk M.K."/>
            <person name="Bates H.J."/>
            <person name="Dunwell J.M."/>
            <person name="Nellist C.F."/>
            <person name="Harrison R.J."/>
        </authorList>
    </citation>
    <scope>NUCLEOTIDE SEQUENCE [LARGE SCALE GENOMIC DNA]</scope>
    <source>
        <strain evidence="10 11">SCRP333</strain>
    </source>
</reference>
<evidence type="ECO:0000256" key="1">
    <source>
        <dbReference type="ARBA" id="ARBA00022670"/>
    </source>
</evidence>
<keyword evidence="3" id="KW-0548">Nucleotidyltransferase</keyword>
<evidence type="ECO:0000256" key="2">
    <source>
        <dbReference type="ARBA" id="ARBA00022679"/>
    </source>
</evidence>
<dbReference type="InterPro" id="IPR043502">
    <property type="entry name" value="DNA/RNA_pol_sf"/>
</dbReference>
<name>A0A6A4FGY4_9STRA</name>
<feature type="region of interest" description="Disordered" evidence="8">
    <location>
        <begin position="284"/>
        <end position="307"/>
    </location>
</feature>
<dbReference type="InterPro" id="IPR053134">
    <property type="entry name" value="RNA-dir_DNA_polymerase"/>
</dbReference>
<keyword evidence="5" id="KW-0255">Endonuclease</keyword>
<evidence type="ECO:0000256" key="5">
    <source>
        <dbReference type="ARBA" id="ARBA00022759"/>
    </source>
</evidence>
<dbReference type="InterPro" id="IPR021109">
    <property type="entry name" value="Peptidase_aspartic_dom_sf"/>
</dbReference>
<dbReference type="Gene3D" id="3.10.10.10">
    <property type="entry name" value="HIV Type 1 Reverse Transcriptase, subunit A, domain 1"/>
    <property type="match status" value="1"/>
</dbReference>
<dbReference type="Proteomes" id="UP000434957">
    <property type="component" value="Unassembled WGS sequence"/>
</dbReference>
<evidence type="ECO:0000256" key="6">
    <source>
        <dbReference type="ARBA" id="ARBA00022801"/>
    </source>
</evidence>
<dbReference type="SUPFAM" id="SSF56672">
    <property type="entry name" value="DNA/RNA polymerases"/>
    <property type="match status" value="1"/>
</dbReference>
<feature type="region of interest" description="Disordered" evidence="8">
    <location>
        <begin position="65"/>
        <end position="208"/>
    </location>
</feature>
<dbReference type="GO" id="GO:0004519">
    <property type="term" value="F:endonuclease activity"/>
    <property type="evidence" value="ECO:0007669"/>
    <property type="project" value="UniProtKB-KW"/>
</dbReference>
<dbReference type="InterPro" id="IPR043128">
    <property type="entry name" value="Rev_trsase/Diguanyl_cyclase"/>
</dbReference>
<keyword evidence="2" id="KW-0808">Transferase</keyword>